<name>A0ABR6NKF2_9SPHN</name>
<dbReference type="RefSeq" id="WP_184156375.1">
    <property type="nucleotide sequence ID" value="NZ_JACHKA010000001.1"/>
</dbReference>
<keyword evidence="2" id="KW-1185">Reference proteome</keyword>
<dbReference type="Gene3D" id="3.40.50.300">
    <property type="entry name" value="P-loop containing nucleotide triphosphate hydrolases"/>
    <property type="match status" value="1"/>
</dbReference>
<evidence type="ECO:0008006" key="3">
    <source>
        <dbReference type="Google" id="ProtNLM"/>
    </source>
</evidence>
<dbReference type="InterPro" id="IPR027417">
    <property type="entry name" value="P-loop_NTPase"/>
</dbReference>
<organism evidence="1 2">
    <name type="scientific">Sphingobium lignivorans</name>
    <dbReference type="NCBI Taxonomy" id="2735886"/>
    <lineage>
        <taxon>Bacteria</taxon>
        <taxon>Pseudomonadati</taxon>
        <taxon>Pseudomonadota</taxon>
        <taxon>Alphaproteobacteria</taxon>
        <taxon>Sphingomonadales</taxon>
        <taxon>Sphingomonadaceae</taxon>
        <taxon>Sphingobium</taxon>
    </lineage>
</organism>
<dbReference type="Proteomes" id="UP001138540">
    <property type="component" value="Unassembled WGS sequence"/>
</dbReference>
<comment type="caution">
    <text evidence="1">The sequence shown here is derived from an EMBL/GenBank/DDBJ whole genome shotgun (WGS) entry which is preliminary data.</text>
</comment>
<accession>A0ABR6NKF2</accession>
<dbReference type="Pfam" id="PF13469">
    <property type="entry name" value="Sulfotransfer_3"/>
    <property type="match status" value="1"/>
</dbReference>
<dbReference type="SUPFAM" id="SSF52540">
    <property type="entry name" value="P-loop containing nucleoside triphosphate hydrolases"/>
    <property type="match status" value="1"/>
</dbReference>
<evidence type="ECO:0000313" key="1">
    <source>
        <dbReference type="EMBL" id="MBB5987749.1"/>
    </source>
</evidence>
<dbReference type="EMBL" id="JACHKA010000001">
    <property type="protein sequence ID" value="MBB5987749.1"/>
    <property type="molecule type" value="Genomic_DNA"/>
</dbReference>
<gene>
    <name evidence="1" type="ORF">HNP60_003723</name>
</gene>
<reference evidence="1 2" key="1">
    <citation type="submission" date="2020-08" db="EMBL/GenBank/DDBJ databases">
        <title>Exploring microbial biodiversity for novel pathways involved in the catabolism of aromatic compounds derived from lignin.</title>
        <authorList>
            <person name="Elkins J."/>
        </authorList>
    </citation>
    <scope>NUCLEOTIDE SEQUENCE [LARGE SCALE GENOMIC DNA]</scope>
    <source>
        <strain evidence="1 2">B1D3A</strain>
    </source>
</reference>
<proteinExistence type="predicted"/>
<protein>
    <recommendedName>
        <fullName evidence="3">Sulfotransferase family protein</fullName>
    </recommendedName>
</protein>
<sequence length="310" mass="34819">MKRVIVSGMPRSGTSWTAKALSFAPGFTYYREPDNSDHVPGAPGPDYWNLYLKAGDDHPLYQAHMDRALSGQVATSFTMKEDQGPLIERLPPRLRGLGDRWPALYMRKPHVLVKLIRANLTLDWLAARYPEARIVSLVRHPVGQFASYQKLGWDVDPTSLLNDDRLVSEHLAPFTDLIRSAGTFWERAGALWGATMRVSYRQAAQGAGYHVVPFEWLCADGPARLEALSDRLGMAWTPAASQFAEPERGAEEGSAYSLRRDSRSQIDKWRKFVAPEDIEACRAFAEPFGVPVYDGFDPWKAEPIWSGTPR</sequence>
<evidence type="ECO:0000313" key="2">
    <source>
        <dbReference type="Proteomes" id="UP001138540"/>
    </source>
</evidence>